<evidence type="ECO:0000256" key="2">
    <source>
        <dbReference type="SAM" id="MobiDB-lite"/>
    </source>
</evidence>
<proteinExistence type="predicted"/>
<gene>
    <name evidence="3" type="ORF">OSTQU699_LOCUS4495</name>
</gene>
<dbReference type="EMBL" id="CAJHUC010000958">
    <property type="protein sequence ID" value="CAD7699136.1"/>
    <property type="molecule type" value="Genomic_DNA"/>
</dbReference>
<feature type="compositionally biased region" description="Low complexity" evidence="2">
    <location>
        <begin position="193"/>
        <end position="203"/>
    </location>
</feature>
<dbReference type="AlphaFoldDB" id="A0A8S1IVK7"/>
<evidence type="ECO:0000256" key="1">
    <source>
        <dbReference type="SAM" id="Coils"/>
    </source>
</evidence>
<feature type="region of interest" description="Disordered" evidence="2">
    <location>
        <begin position="63"/>
        <end position="87"/>
    </location>
</feature>
<dbReference type="Proteomes" id="UP000708148">
    <property type="component" value="Unassembled WGS sequence"/>
</dbReference>
<name>A0A8S1IVK7_9CHLO</name>
<feature type="coiled-coil region" evidence="1">
    <location>
        <begin position="210"/>
        <end position="251"/>
    </location>
</feature>
<feature type="region of interest" description="Disordered" evidence="2">
    <location>
        <begin position="451"/>
        <end position="602"/>
    </location>
</feature>
<evidence type="ECO:0000313" key="4">
    <source>
        <dbReference type="Proteomes" id="UP000708148"/>
    </source>
</evidence>
<accession>A0A8S1IVK7</accession>
<feature type="compositionally biased region" description="Basic and acidic residues" evidence="2">
    <location>
        <begin position="480"/>
        <end position="494"/>
    </location>
</feature>
<feature type="region of interest" description="Disordered" evidence="2">
    <location>
        <begin position="185"/>
        <end position="205"/>
    </location>
</feature>
<reference evidence="3" key="1">
    <citation type="submission" date="2020-12" db="EMBL/GenBank/DDBJ databases">
        <authorList>
            <person name="Iha C."/>
        </authorList>
    </citation>
    <scope>NUCLEOTIDE SEQUENCE</scope>
</reference>
<feature type="compositionally biased region" description="Polar residues" evidence="2">
    <location>
        <begin position="526"/>
        <end position="559"/>
    </location>
</feature>
<keyword evidence="1" id="KW-0175">Coiled coil</keyword>
<feature type="compositionally biased region" description="Basic and acidic residues" evidence="2">
    <location>
        <begin position="67"/>
        <end position="77"/>
    </location>
</feature>
<organism evidence="3 4">
    <name type="scientific">Ostreobium quekettii</name>
    <dbReference type="NCBI Taxonomy" id="121088"/>
    <lineage>
        <taxon>Eukaryota</taxon>
        <taxon>Viridiplantae</taxon>
        <taxon>Chlorophyta</taxon>
        <taxon>core chlorophytes</taxon>
        <taxon>Ulvophyceae</taxon>
        <taxon>TCBD clade</taxon>
        <taxon>Bryopsidales</taxon>
        <taxon>Ostreobineae</taxon>
        <taxon>Ostreobiaceae</taxon>
        <taxon>Ostreobium</taxon>
    </lineage>
</organism>
<feature type="compositionally biased region" description="Polar residues" evidence="2">
    <location>
        <begin position="500"/>
        <end position="510"/>
    </location>
</feature>
<comment type="caution">
    <text evidence="3">The sequence shown here is derived from an EMBL/GenBank/DDBJ whole genome shotgun (WGS) entry which is preliminary data.</text>
</comment>
<protein>
    <submittedName>
        <fullName evidence="3">Uncharacterized protein</fullName>
    </submittedName>
</protein>
<evidence type="ECO:0000313" key="3">
    <source>
        <dbReference type="EMBL" id="CAD7699136.1"/>
    </source>
</evidence>
<keyword evidence="4" id="KW-1185">Reference proteome</keyword>
<sequence>MKAAAQKAAAASKAAASKAAAGKAAGGKASGLKKKAAATAKGSALGRVVAAKQAAATWAEAVKAKAGKGEGRGRGGAEGKGTAKGGEADVFNPSFVSSLIQGSRELVARDGSQQVAGLANAEEGAKDKKELLRAMVVVDSLQRQLDSEGSARKRMIHKLKKEQKRAKLMCEILREQQAMFLYESNDAPQDNAGDGSDSGLSSSMQRNGAVNEIAAKIQRIEKEVKDRESQMQELESVQIEFEKDADNLRQTVHGTLKELGARGAESATVRKEIEGLRAAVKGSLDKIRRREEEKERKIARQQQARDEFFLTRLSEVEARAAAAERELGAVTHGVGRLDSTLMRAESRLMGNDALGVSSPIRTSPHMSRAASPLRGTCALTFAGSQGAFRPTTATHCDFHHPPSRCCCSHAGAGSPGWQSSPASPRSFSPLSHSPAGWSDVPQYCASRRCPTNHGFDPGAQGMTDSTRQRHAPGRSVSFQEGHHESVNFENDSRRGRAITIPTTTTMNSSYWDAAPKSGVGGEGAETGTSRMPNGETCSPQDGGQQREATPLESQASTGRDTSHPECTPNTVGRNTHTDPRHAAGPTLSQGTDELPPGASRGLDIKSATDVLKGALEDVRSQLNSGEGDAHLLARLEDFMGKLHEIEGEHDAKVRSLESEWSTRLARAEERLAQSLEVGKPWRRVKHHGLIPAGEANTQKGCICCSRTHQCPVPNAQAGIAQVPAGNRPACSNTRTCRYKCSQTTEKAILVGRKTQWERVAAGDIWKQTGLAPLLSYNNHAWPKSCTVRISRNPCQRNVGAETNAATGAIISVAQTQLCEHKPPQSCAR</sequence>